<keyword evidence="3" id="KW-1185">Reference proteome</keyword>
<evidence type="ECO:0000313" key="3">
    <source>
        <dbReference type="Proteomes" id="UP001189429"/>
    </source>
</evidence>
<protein>
    <submittedName>
        <fullName evidence="2">Uncharacterized protein</fullName>
    </submittedName>
</protein>
<comment type="caution">
    <text evidence="2">The sequence shown here is derived from an EMBL/GenBank/DDBJ whole genome shotgun (WGS) entry which is preliminary data.</text>
</comment>
<dbReference type="Gene3D" id="2.40.50.1070">
    <property type="match status" value="1"/>
</dbReference>
<evidence type="ECO:0000256" key="1">
    <source>
        <dbReference type="SAM" id="MobiDB-lite"/>
    </source>
</evidence>
<reference evidence="2" key="1">
    <citation type="submission" date="2023-10" db="EMBL/GenBank/DDBJ databases">
        <authorList>
            <person name="Chen Y."/>
            <person name="Shah S."/>
            <person name="Dougan E. K."/>
            <person name="Thang M."/>
            <person name="Chan C."/>
        </authorList>
    </citation>
    <scope>NUCLEOTIDE SEQUENCE [LARGE SCALE GENOMIC DNA]</scope>
</reference>
<organism evidence="2 3">
    <name type="scientific">Prorocentrum cordatum</name>
    <dbReference type="NCBI Taxonomy" id="2364126"/>
    <lineage>
        <taxon>Eukaryota</taxon>
        <taxon>Sar</taxon>
        <taxon>Alveolata</taxon>
        <taxon>Dinophyceae</taxon>
        <taxon>Prorocentrales</taxon>
        <taxon>Prorocentraceae</taxon>
        <taxon>Prorocentrum</taxon>
    </lineage>
</organism>
<proteinExistence type="predicted"/>
<gene>
    <name evidence="2" type="ORF">PCOR1329_LOCUS81597</name>
</gene>
<dbReference type="Proteomes" id="UP001189429">
    <property type="component" value="Unassembled WGS sequence"/>
</dbReference>
<accession>A0ABN9Y165</accession>
<sequence>MRADGTQAIAGVENVPLVPPRMQRLAAAVREMAVASGFKVYDRRQGAKVGLWRMVMVRMNPKGEMLVMVLGPWRERSASAWRQSCASTCSTPILASCPSTCSSTTRSPTPRGRAPP</sequence>
<feature type="region of interest" description="Disordered" evidence="1">
    <location>
        <begin position="97"/>
        <end position="116"/>
    </location>
</feature>
<evidence type="ECO:0000313" key="2">
    <source>
        <dbReference type="EMBL" id="CAK0906179.1"/>
    </source>
</evidence>
<name>A0ABN9Y165_9DINO</name>
<dbReference type="EMBL" id="CAUYUJ010021654">
    <property type="protein sequence ID" value="CAK0906179.1"/>
    <property type="molecule type" value="Genomic_DNA"/>
</dbReference>